<dbReference type="EMBL" id="LR031569">
    <property type="protein sequence ID" value="VDC66711.1"/>
    <property type="molecule type" value="Genomic_DNA"/>
</dbReference>
<accession>A0A3P5Z0X8</accession>
<sequence length="34" mass="3849">MVMLSFYDVALVLAGTLSQNDSQLQMKYGKNILR</sequence>
<dbReference type="AlphaFoldDB" id="A0A3P5Z0X8"/>
<reference evidence="1" key="1">
    <citation type="submission" date="2018-11" db="EMBL/GenBank/DDBJ databases">
        <authorList>
            <consortium name="Genoscope - CEA"/>
            <person name="William W."/>
        </authorList>
    </citation>
    <scope>NUCLEOTIDE SEQUENCE</scope>
</reference>
<organism evidence="1">
    <name type="scientific">Brassica campestris</name>
    <name type="common">Field mustard</name>
    <dbReference type="NCBI Taxonomy" id="3711"/>
    <lineage>
        <taxon>Eukaryota</taxon>
        <taxon>Viridiplantae</taxon>
        <taxon>Streptophyta</taxon>
        <taxon>Embryophyta</taxon>
        <taxon>Tracheophyta</taxon>
        <taxon>Spermatophyta</taxon>
        <taxon>Magnoliopsida</taxon>
        <taxon>eudicotyledons</taxon>
        <taxon>Gunneridae</taxon>
        <taxon>Pentapetalae</taxon>
        <taxon>rosids</taxon>
        <taxon>malvids</taxon>
        <taxon>Brassicales</taxon>
        <taxon>Brassicaceae</taxon>
        <taxon>Brassiceae</taxon>
        <taxon>Brassica</taxon>
    </lineage>
</organism>
<proteinExistence type="predicted"/>
<evidence type="ECO:0000313" key="1">
    <source>
        <dbReference type="EMBL" id="VDC66711.1"/>
    </source>
</evidence>
<name>A0A3P5Z0X8_BRACM</name>
<gene>
    <name evidence="1" type="ORF">BRAA06T25251Z</name>
</gene>
<protein>
    <submittedName>
        <fullName evidence="1">Uncharacterized protein</fullName>
    </submittedName>
</protein>